<evidence type="ECO:0000259" key="4">
    <source>
        <dbReference type="PROSITE" id="PS50961"/>
    </source>
</evidence>
<feature type="compositionally biased region" description="Basic and acidic residues" evidence="3">
    <location>
        <begin position="181"/>
        <end position="194"/>
    </location>
</feature>
<feature type="region of interest" description="Disordered" evidence="3">
    <location>
        <begin position="1"/>
        <end position="516"/>
    </location>
</feature>
<name>A0ABR3PKW3_9PEZI</name>
<feature type="compositionally biased region" description="Low complexity" evidence="3">
    <location>
        <begin position="451"/>
        <end position="460"/>
    </location>
</feature>
<organism evidence="5 6">
    <name type="scientific">Neodothiora populina</name>
    <dbReference type="NCBI Taxonomy" id="2781224"/>
    <lineage>
        <taxon>Eukaryota</taxon>
        <taxon>Fungi</taxon>
        <taxon>Dikarya</taxon>
        <taxon>Ascomycota</taxon>
        <taxon>Pezizomycotina</taxon>
        <taxon>Dothideomycetes</taxon>
        <taxon>Dothideomycetidae</taxon>
        <taxon>Dothideales</taxon>
        <taxon>Dothioraceae</taxon>
        <taxon>Neodothiora</taxon>
    </lineage>
</organism>
<proteinExistence type="predicted"/>
<feature type="compositionally biased region" description="Polar residues" evidence="3">
    <location>
        <begin position="96"/>
        <end position="113"/>
    </location>
</feature>
<dbReference type="SMART" id="SM00715">
    <property type="entry name" value="LA"/>
    <property type="match status" value="1"/>
</dbReference>
<dbReference type="InterPro" id="IPR006630">
    <property type="entry name" value="La_HTH"/>
</dbReference>
<feature type="compositionally biased region" description="Polar residues" evidence="3">
    <location>
        <begin position="157"/>
        <end position="169"/>
    </location>
</feature>
<evidence type="ECO:0000256" key="3">
    <source>
        <dbReference type="SAM" id="MobiDB-lite"/>
    </source>
</evidence>
<dbReference type="PANTHER" id="PTHR22792">
    <property type="entry name" value="LUPUS LA PROTEIN-RELATED"/>
    <property type="match status" value="1"/>
</dbReference>
<protein>
    <recommendedName>
        <fullName evidence="4">HTH La-type RNA-binding domain-containing protein</fullName>
    </recommendedName>
</protein>
<feature type="region of interest" description="Disordered" evidence="3">
    <location>
        <begin position="539"/>
        <end position="558"/>
    </location>
</feature>
<dbReference type="InterPro" id="IPR045180">
    <property type="entry name" value="La_dom_prot"/>
</dbReference>
<dbReference type="Pfam" id="PF21071">
    <property type="entry name" value="LARP1_HEAT"/>
    <property type="match status" value="1"/>
</dbReference>
<feature type="compositionally biased region" description="Low complexity" evidence="3">
    <location>
        <begin position="66"/>
        <end position="87"/>
    </location>
</feature>
<evidence type="ECO:0000313" key="5">
    <source>
        <dbReference type="EMBL" id="KAL1306774.1"/>
    </source>
</evidence>
<feature type="region of interest" description="Disordered" evidence="3">
    <location>
        <begin position="696"/>
        <end position="735"/>
    </location>
</feature>
<feature type="domain" description="HTH La-type RNA-binding" evidence="4">
    <location>
        <begin position="602"/>
        <end position="691"/>
    </location>
</feature>
<sequence>MSSAAGFSYAQAAQGRAPAPTSSKTSSGTGTPAGDVTSNSNDGENSDLTIAADETSKAKSSISGESKPVVSSASSVTSPDAAASSISAKDDDGSSVQNASSESTWDSKSQSSEPIAKATETKKSKSKGEQDNSEEPAKERKAAKPKLTEAPPPAVNIWTQRAQALQSKPSAPAASTVRAPESTKKEQKSSDTRKRTGPTATHGQDQPQTQTQGHEGRSGNARGERNNAGRQGLDDAQKKASAGRSAPAANAPAPSNEVAWPSMETAREEERRRAQEKEEKADKEQAQIPAAKPVSKRDWNTLPITPNVIFETSLPTRGAPRGGRGGARGASHASGRAGHSGDRASARAQSLPNAESSVSKDQAEKADREAMPPPAKPARGSSESHWRDAAPFEPRAQEGVVTNGDVSLANGTSHDSGAEIAVNGSTVSGRQSSTKRGKHDSYKQSSDPLARRASVASRAGADGEAIESQNAKLSSTERRSESRPFDSSANPPTYREGKSKRGRGGHRGGLGNGHYNHASQNFPAEFFASAYAAPYQPQRGAHYSQNSRNGYRGANMRSQSIPIDDLGRAQTAYPAYPVQMMPGYAPMPDYYGNYAPVPYQPLIEQMYLLPQISQQIEYYFSVDNLIKDMFFRKHMDSQGYVFLSFVADFKRLKNLTTDYDLIKYVCLQSTNIELRTGDDGRDRLRKVGDHERWVLPMSERDPSAQNDGPARVERPAPPQLSILEQGPYTRGPHSAGPYERRFTEAPYHMNGMTPAFYPDGMEPGYSEHAGSEESRGRQVKSPGREHDASPFVVGADADGEADTFPNEALVTLTVVVRKSASPRPPYHNSNSRTFSDGSIDSKSIFEDSDKPKTNGAALTNGGSPTSAPKASTPAQTTATGTPVDDASVQLFWVKDREAPVDSLPADAGHEMYTHLHEKALSQRKVAATGTCPYDMDVLYQFWSHFLIRNFNAQMYAEFRGLAEQDAKSRHNNVGMANLLKYYNEATASQIPVRDRVARDYVSYVQGENASGERPALKQLRSAWRNGATNLKNRKKLSDIIDVSPDAASLKVELES</sequence>
<gene>
    <name evidence="5" type="ORF">AAFC00_005435</name>
</gene>
<keyword evidence="6" id="KW-1185">Reference proteome</keyword>
<evidence type="ECO:0000256" key="2">
    <source>
        <dbReference type="PROSITE-ProRule" id="PRU00332"/>
    </source>
</evidence>
<dbReference type="Proteomes" id="UP001562354">
    <property type="component" value="Unassembled WGS sequence"/>
</dbReference>
<feature type="compositionally biased region" description="Low complexity" evidence="3">
    <location>
        <begin position="17"/>
        <end position="34"/>
    </location>
</feature>
<dbReference type="InterPro" id="IPR036390">
    <property type="entry name" value="WH_DNA-bd_sf"/>
</dbReference>
<dbReference type="PANTHER" id="PTHR22792:SF132">
    <property type="entry name" value="LA-RELATED PROTEIN 1"/>
    <property type="match status" value="1"/>
</dbReference>
<evidence type="ECO:0000313" key="6">
    <source>
        <dbReference type="Proteomes" id="UP001562354"/>
    </source>
</evidence>
<reference evidence="5 6" key="1">
    <citation type="submission" date="2024-07" db="EMBL/GenBank/DDBJ databases">
        <title>Draft sequence of the Neodothiora populina.</title>
        <authorList>
            <person name="Drown D.D."/>
            <person name="Schuette U.S."/>
            <person name="Buechlein A.B."/>
            <person name="Rusch D.R."/>
            <person name="Winton L.W."/>
            <person name="Adams G.A."/>
        </authorList>
    </citation>
    <scope>NUCLEOTIDE SEQUENCE [LARGE SCALE GENOMIC DNA]</scope>
    <source>
        <strain evidence="5 6">CPC 39397</strain>
    </source>
</reference>
<dbReference type="GeneID" id="95979134"/>
<feature type="compositionally biased region" description="Polar residues" evidence="3">
    <location>
        <begin position="198"/>
        <end position="213"/>
    </location>
</feature>
<comment type="caution">
    <text evidence="5">The sequence shown here is derived from an EMBL/GenBank/DDBJ whole genome shotgun (WGS) entry which is preliminary data.</text>
</comment>
<feature type="compositionally biased region" description="Basic and acidic residues" evidence="3">
    <location>
        <begin position="361"/>
        <end position="370"/>
    </location>
</feature>
<feature type="compositionally biased region" description="Basic and acidic residues" evidence="3">
    <location>
        <begin position="769"/>
        <end position="788"/>
    </location>
</feature>
<feature type="compositionally biased region" description="Basic and acidic residues" evidence="3">
    <location>
        <begin position="265"/>
        <end position="285"/>
    </location>
</feature>
<feature type="compositionally biased region" description="Polar residues" evidence="3">
    <location>
        <begin position="827"/>
        <end position="841"/>
    </location>
</feature>
<dbReference type="InterPro" id="IPR006607">
    <property type="entry name" value="DM15"/>
</dbReference>
<dbReference type="InterPro" id="IPR036388">
    <property type="entry name" value="WH-like_DNA-bd_sf"/>
</dbReference>
<evidence type="ECO:0000256" key="1">
    <source>
        <dbReference type="ARBA" id="ARBA00022884"/>
    </source>
</evidence>
<dbReference type="CDD" id="cd07323">
    <property type="entry name" value="LAM"/>
    <property type="match status" value="1"/>
</dbReference>
<dbReference type="RefSeq" id="XP_069203046.1">
    <property type="nucleotide sequence ID" value="XM_069345217.1"/>
</dbReference>
<feature type="compositionally biased region" description="Low complexity" evidence="3">
    <location>
        <begin position="240"/>
        <end position="255"/>
    </location>
</feature>
<feature type="region of interest" description="Disordered" evidence="3">
    <location>
        <begin position="758"/>
        <end position="791"/>
    </location>
</feature>
<dbReference type="Gene3D" id="1.10.10.10">
    <property type="entry name" value="Winged helix-like DNA-binding domain superfamily/Winged helix DNA-binding domain"/>
    <property type="match status" value="1"/>
</dbReference>
<dbReference type="SUPFAM" id="SSF46785">
    <property type="entry name" value="Winged helix' DNA-binding domain"/>
    <property type="match status" value="1"/>
</dbReference>
<feature type="region of interest" description="Disordered" evidence="3">
    <location>
        <begin position="820"/>
        <end position="881"/>
    </location>
</feature>
<accession>A0ABR3PKW3</accession>
<dbReference type="Pfam" id="PF05383">
    <property type="entry name" value="La"/>
    <property type="match status" value="1"/>
</dbReference>
<feature type="compositionally biased region" description="Polar residues" evidence="3">
    <location>
        <begin position="423"/>
        <end position="432"/>
    </location>
</feature>
<feature type="compositionally biased region" description="Basic and acidic residues" evidence="3">
    <location>
        <begin position="119"/>
        <end position="142"/>
    </location>
</feature>
<dbReference type="EMBL" id="JBFMKM010000004">
    <property type="protein sequence ID" value="KAL1306774.1"/>
    <property type="molecule type" value="Genomic_DNA"/>
</dbReference>
<feature type="compositionally biased region" description="Basic and acidic residues" evidence="3">
    <location>
        <begin position="214"/>
        <end position="238"/>
    </location>
</feature>
<feature type="compositionally biased region" description="Polar residues" evidence="3">
    <location>
        <begin position="347"/>
        <end position="360"/>
    </location>
</feature>
<feature type="compositionally biased region" description="Basic and acidic residues" evidence="3">
    <location>
        <begin position="843"/>
        <end position="852"/>
    </location>
</feature>
<keyword evidence="1 2" id="KW-0694">RNA-binding</keyword>
<feature type="compositionally biased region" description="Basic and acidic residues" evidence="3">
    <location>
        <begin position="475"/>
        <end position="484"/>
    </location>
</feature>
<feature type="compositionally biased region" description="Polar residues" evidence="3">
    <location>
        <begin position="36"/>
        <end position="48"/>
    </location>
</feature>
<feature type="compositionally biased region" description="Polar residues" evidence="3">
    <location>
        <begin position="856"/>
        <end position="880"/>
    </location>
</feature>
<dbReference type="SMART" id="SM00684">
    <property type="entry name" value="DM15"/>
    <property type="match status" value="2"/>
</dbReference>
<dbReference type="PROSITE" id="PS50961">
    <property type="entry name" value="HTH_LA"/>
    <property type="match status" value="1"/>
</dbReference>